<dbReference type="Pfam" id="PF09346">
    <property type="entry name" value="SMI1_KNR4"/>
    <property type="match status" value="1"/>
</dbReference>
<feature type="domain" description="Knr4/Smi1-like" evidence="1">
    <location>
        <begin position="24"/>
        <end position="131"/>
    </location>
</feature>
<dbReference type="EMBL" id="JASHIF010000032">
    <property type="protein sequence ID" value="MDI9862541.1"/>
    <property type="molecule type" value="Genomic_DNA"/>
</dbReference>
<protein>
    <submittedName>
        <fullName evidence="2">SMI1/KNR4 family protein</fullName>
    </submittedName>
</protein>
<reference evidence="2 3" key="1">
    <citation type="submission" date="2023-05" db="EMBL/GenBank/DDBJ databases">
        <title>Novel species of genus Flectobacillus isolated from stream in China.</title>
        <authorList>
            <person name="Lu H."/>
        </authorList>
    </citation>
    <scope>NUCLEOTIDE SEQUENCE [LARGE SCALE GENOMIC DNA]</scope>
    <source>
        <strain evidence="2 3">KCTC 42575</strain>
    </source>
</reference>
<name>A0ABT6YH98_9BACT</name>
<dbReference type="InterPro" id="IPR018958">
    <property type="entry name" value="Knr4/Smi1-like_dom"/>
</dbReference>
<dbReference type="RefSeq" id="WP_283346781.1">
    <property type="nucleotide sequence ID" value="NZ_JASHIF010000032.1"/>
</dbReference>
<evidence type="ECO:0000259" key="1">
    <source>
        <dbReference type="Pfam" id="PF09346"/>
    </source>
</evidence>
<proteinExistence type="predicted"/>
<gene>
    <name evidence="2" type="ORF">QM524_25170</name>
</gene>
<comment type="caution">
    <text evidence="2">The sequence shown here is derived from an EMBL/GenBank/DDBJ whole genome shotgun (WGS) entry which is preliminary data.</text>
</comment>
<dbReference type="Gene3D" id="3.40.1580.10">
    <property type="entry name" value="SMI1/KNR4-like"/>
    <property type="match status" value="1"/>
</dbReference>
<keyword evidence="3" id="KW-1185">Reference proteome</keyword>
<evidence type="ECO:0000313" key="2">
    <source>
        <dbReference type="EMBL" id="MDI9862541.1"/>
    </source>
</evidence>
<evidence type="ECO:0000313" key="3">
    <source>
        <dbReference type="Proteomes" id="UP001236507"/>
    </source>
</evidence>
<accession>A0ABT6YH98</accession>
<dbReference type="Proteomes" id="UP001236507">
    <property type="component" value="Unassembled WGS sequence"/>
</dbReference>
<dbReference type="InterPro" id="IPR037883">
    <property type="entry name" value="Knr4/Smi1-like_sf"/>
</dbReference>
<dbReference type="SUPFAM" id="SSF160631">
    <property type="entry name" value="SMI1/KNR4-like"/>
    <property type="match status" value="1"/>
</dbReference>
<sequence>MEKFEEILSKYELVKRRNKPRITFKKVEKIIGFKLPEDYKSFALNYSEFEDFIGEQNIRLWNFDEIIEINEEYEIFECLPKTLGIGDNGSGEFIAIEKLDNLNFRIVLSPFLIEEEAHIEIGNSFTDFLERLENGIEWFN</sequence>
<organism evidence="2 3">
    <name type="scientific">Flectobacillus roseus</name>
    <dbReference type="NCBI Taxonomy" id="502259"/>
    <lineage>
        <taxon>Bacteria</taxon>
        <taxon>Pseudomonadati</taxon>
        <taxon>Bacteroidota</taxon>
        <taxon>Cytophagia</taxon>
        <taxon>Cytophagales</taxon>
        <taxon>Flectobacillaceae</taxon>
        <taxon>Flectobacillus</taxon>
    </lineage>
</organism>